<organism evidence="1 2">
    <name type="scientific">Choristoneura fumiferana</name>
    <name type="common">Spruce budworm moth</name>
    <name type="synonym">Archips fumiferana</name>
    <dbReference type="NCBI Taxonomy" id="7141"/>
    <lineage>
        <taxon>Eukaryota</taxon>
        <taxon>Metazoa</taxon>
        <taxon>Ecdysozoa</taxon>
        <taxon>Arthropoda</taxon>
        <taxon>Hexapoda</taxon>
        <taxon>Insecta</taxon>
        <taxon>Pterygota</taxon>
        <taxon>Neoptera</taxon>
        <taxon>Endopterygota</taxon>
        <taxon>Lepidoptera</taxon>
        <taxon>Glossata</taxon>
        <taxon>Ditrysia</taxon>
        <taxon>Tortricoidea</taxon>
        <taxon>Tortricidae</taxon>
        <taxon>Tortricinae</taxon>
        <taxon>Choristoneura</taxon>
    </lineage>
</organism>
<sequence>MNNILREKQNNRYRKKYKFIKRRIKSLILENAALCDEVAKIQESILIVKDERKFLLRKLLEYVHEADNSQKNYRHEVVPNGSSTKLKKRKSLEENGRSISIS</sequence>
<evidence type="ECO:0000313" key="2">
    <source>
        <dbReference type="Proteomes" id="UP001064048"/>
    </source>
</evidence>
<dbReference type="Proteomes" id="UP001064048">
    <property type="component" value="Chromosome 10"/>
</dbReference>
<evidence type="ECO:0000313" key="1">
    <source>
        <dbReference type="EMBL" id="KAI8422295.1"/>
    </source>
</evidence>
<dbReference type="EMBL" id="CM046110">
    <property type="protein sequence ID" value="KAI8422295.1"/>
    <property type="molecule type" value="Genomic_DNA"/>
</dbReference>
<keyword evidence="2" id="KW-1185">Reference proteome</keyword>
<comment type="caution">
    <text evidence="1">The sequence shown here is derived from an EMBL/GenBank/DDBJ whole genome shotgun (WGS) entry which is preliminary data.</text>
</comment>
<gene>
    <name evidence="1" type="ORF">MSG28_006174</name>
</gene>
<proteinExistence type="predicted"/>
<accession>A0ACC0JE41</accession>
<reference evidence="1 2" key="1">
    <citation type="journal article" date="2022" name="Genome Biol. Evol.">
        <title>The Spruce Budworm Genome: Reconstructing the Evolutionary History of Antifreeze Proteins.</title>
        <authorList>
            <person name="Beliveau C."/>
            <person name="Gagne P."/>
            <person name="Picq S."/>
            <person name="Vernygora O."/>
            <person name="Keeling C.I."/>
            <person name="Pinkney K."/>
            <person name="Doucet D."/>
            <person name="Wen F."/>
            <person name="Johnston J.S."/>
            <person name="Maaroufi H."/>
            <person name="Boyle B."/>
            <person name="Laroche J."/>
            <person name="Dewar K."/>
            <person name="Juretic N."/>
            <person name="Blackburn G."/>
            <person name="Nisole A."/>
            <person name="Brunet B."/>
            <person name="Brandao M."/>
            <person name="Lumley L."/>
            <person name="Duan J."/>
            <person name="Quan G."/>
            <person name="Lucarotti C.J."/>
            <person name="Roe A.D."/>
            <person name="Sperling F.A.H."/>
            <person name="Levesque R.C."/>
            <person name="Cusson M."/>
        </authorList>
    </citation>
    <scope>NUCLEOTIDE SEQUENCE [LARGE SCALE GENOMIC DNA]</scope>
    <source>
        <strain evidence="1">Glfc:IPQL:Cfum</strain>
    </source>
</reference>
<protein>
    <submittedName>
        <fullName evidence="1">Uncharacterized protein</fullName>
    </submittedName>
</protein>
<name>A0ACC0JE41_CHOFU</name>